<feature type="compositionally biased region" description="Basic residues" evidence="1">
    <location>
        <begin position="1169"/>
        <end position="1183"/>
    </location>
</feature>
<sequence>MATAREEGNPYDGAQGAGGKFKKRLFRRTTKTTPYDRPPTSIRNPSGSSNENGWLSKLVDPARRLVTSSAHRLFASVFTKRLPPPPPPTPQLLDSETNREPTENQLDTTSTVPPVVQGDIIECENPTNHSDKGGVAELEEILKQKTFTRSEIDLLTSLLRSRTVDITGVNEEKKSEMIPVVSHDKKEDFLETPVRENGTENHLISTPVARSTVPDEDVASPAELAKAYMGSRPSKVSTSMHGLQNQVPRRDLSSPSNRIFPSKSSMMSLVPRSSGHVGSLGNSFMTPRSRGRSAIYSMARTPYSRVNSSTLIKGTWEHNRISGSGQGVLKRRSSVLDNDIGSVGPIRRIRQKSNLFSSRNLTLPASAAPLSVHVVGTSSAGLDTLAETGGNSSPGISFTTVPSKSSQMASKIFQQLEMLVSPGEKSPSMLSPSMLRGQARKNLSNVDSSKFLENLHDSSKSVIQLSQEKSQAFQMSAHEDYLDLDDGDYSIGATPARFGEWRERADNSVNGSAAVNRNPGMRTSNGSPVVEKNSSITFPVVQVANSSVQSAFLGSQSTQAAKEDAFSTESNASPMVSIVEKVAPVPSDAAVTTFGFASRNVGEVLSITGSSGVKLAKSSDQELDYSSSFATTAPGVTNHLSEKTDRGSTMNGIFRTPETALTSAVSTSNFKFGASADGSAVNNGSFSSSSFSFSSPVASLVPINGRSSSSATATNNDSPATATTSASATVNPTICHTSIPSVETSIPSFTASPVFKFSSSGDPSTSGEATKSKTQDTSLGNVGIFPSSSTFAFTCSGSSAVSSTTGTTAVFTSSGNSSFSGTSSTITNSGSGFFSSTFTTVMGTGSSIFGSSYSTISTGSSIFGGTSMPVAGTGNSTFSTKSAIKGSGSNIFGFGAPAAPTSTALTQGLNPFNAADNQASAAGTGIGSSTHSTPIQFSSSASSPSFGLAGNATFSSGSSIFGSSASVAKPFSSGASFGISSSSLETNSLNSSSGIAGGAFGSNWQAPKTPTFGSSSGFSFGSSTSVSAPSIAPTIFGLSTGASSSSIFSFTSAAAATPSQPVFGNTSPGLVFGSTPSSNNDQMEDSMAEDTVQASPTVVTFSQQPISSPASGFVFGASNPSGAGSVQFGGQTSIGAPQNPSPFLASGSVEFGAGGSFSLGSGGSDKSARKFVKVRKQRRDKSS</sequence>
<dbReference type="Proteomes" id="UP000322667">
    <property type="component" value="Chromosome A05"/>
</dbReference>
<dbReference type="GO" id="GO:0005635">
    <property type="term" value="C:nuclear envelope"/>
    <property type="evidence" value="ECO:0007669"/>
    <property type="project" value="TreeGrafter"/>
</dbReference>
<feature type="region of interest" description="Disordered" evidence="1">
    <location>
        <begin position="230"/>
        <end position="285"/>
    </location>
</feature>
<name>A0A5D2QSE8_GOSTO</name>
<feature type="compositionally biased region" description="Gly residues" evidence="1">
    <location>
        <begin position="1152"/>
        <end position="1163"/>
    </location>
</feature>
<dbReference type="PANTHER" id="PTHR33416">
    <property type="entry name" value="NUCLEAR PORE COMPLEX PROTEIN NUP1"/>
    <property type="match status" value="1"/>
</dbReference>
<accession>A0A5D2QSE8</accession>
<feature type="compositionally biased region" description="Polar residues" evidence="1">
    <location>
        <begin position="1126"/>
        <end position="1138"/>
    </location>
</feature>
<proteinExistence type="predicted"/>
<keyword evidence="3" id="KW-1185">Reference proteome</keyword>
<dbReference type="AlphaFoldDB" id="A0A5D2QSE8"/>
<protein>
    <recommendedName>
        <fullName evidence="4">Nuclear pore complex protein NUP1</fullName>
    </recommendedName>
</protein>
<feature type="compositionally biased region" description="Polar residues" evidence="1">
    <location>
        <begin position="234"/>
        <end position="267"/>
    </location>
</feature>
<organism evidence="2 3">
    <name type="scientific">Gossypium tomentosum</name>
    <name type="common">Hawaiian cotton</name>
    <name type="synonym">Gossypium sandvicense</name>
    <dbReference type="NCBI Taxonomy" id="34277"/>
    <lineage>
        <taxon>Eukaryota</taxon>
        <taxon>Viridiplantae</taxon>
        <taxon>Streptophyta</taxon>
        <taxon>Embryophyta</taxon>
        <taxon>Tracheophyta</taxon>
        <taxon>Spermatophyta</taxon>
        <taxon>Magnoliopsida</taxon>
        <taxon>eudicotyledons</taxon>
        <taxon>Gunneridae</taxon>
        <taxon>Pentapetalae</taxon>
        <taxon>rosids</taxon>
        <taxon>malvids</taxon>
        <taxon>Malvales</taxon>
        <taxon>Malvaceae</taxon>
        <taxon>Malvoideae</taxon>
        <taxon>Gossypium</taxon>
    </lineage>
</organism>
<reference evidence="2 3" key="1">
    <citation type="submission" date="2019-07" db="EMBL/GenBank/DDBJ databases">
        <title>WGS assembly of Gossypium tomentosum.</title>
        <authorList>
            <person name="Chen Z.J."/>
            <person name="Sreedasyam A."/>
            <person name="Ando A."/>
            <person name="Song Q."/>
            <person name="De L."/>
            <person name="Hulse-Kemp A."/>
            <person name="Ding M."/>
            <person name="Ye W."/>
            <person name="Kirkbride R."/>
            <person name="Jenkins J."/>
            <person name="Plott C."/>
            <person name="Lovell J."/>
            <person name="Lin Y.-M."/>
            <person name="Vaughn R."/>
            <person name="Liu B."/>
            <person name="Li W."/>
            <person name="Simpson S."/>
            <person name="Scheffler B."/>
            <person name="Saski C."/>
            <person name="Grover C."/>
            <person name="Hu G."/>
            <person name="Conover J."/>
            <person name="Carlson J."/>
            <person name="Shu S."/>
            <person name="Boston L."/>
            <person name="Williams M."/>
            <person name="Peterson D."/>
            <person name="Mcgee K."/>
            <person name="Jones D."/>
            <person name="Wendel J."/>
            <person name="Stelly D."/>
            <person name="Grimwood J."/>
            <person name="Schmutz J."/>
        </authorList>
    </citation>
    <scope>NUCLEOTIDE SEQUENCE [LARGE SCALE GENOMIC DNA]</scope>
    <source>
        <strain evidence="2">7179.01</strain>
    </source>
</reference>
<evidence type="ECO:0008006" key="4">
    <source>
        <dbReference type="Google" id="ProtNLM"/>
    </source>
</evidence>
<evidence type="ECO:0000256" key="1">
    <source>
        <dbReference type="SAM" id="MobiDB-lite"/>
    </source>
</evidence>
<feature type="region of interest" description="Disordered" evidence="1">
    <location>
        <begin position="706"/>
        <end position="727"/>
    </location>
</feature>
<dbReference type="PANTHER" id="PTHR33416:SF20">
    <property type="entry name" value="NUCLEAR PORE COMPLEX PROTEIN NUP1"/>
    <property type="match status" value="1"/>
</dbReference>
<feature type="region of interest" description="Disordered" evidence="1">
    <location>
        <begin position="1126"/>
        <end position="1183"/>
    </location>
</feature>
<gene>
    <name evidence="2" type="ORF">ES332_A05G445200v1</name>
</gene>
<feature type="compositionally biased region" description="Low complexity" evidence="1">
    <location>
        <begin position="707"/>
        <end position="727"/>
    </location>
</feature>
<dbReference type="GO" id="GO:0016973">
    <property type="term" value="P:poly(A)+ mRNA export from nucleus"/>
    <property type="evidence" value="ECO:0007669"/>
    <property type="project" value="TreeGrafter"/>
</dbReference>
<feature type="compositionally biased region" description="Polar residues" evidence="1">
    <location>
        <begin position="41"/>
        <end position="53"/>
    </location>
</feature>
<dbReference type="GO" id="GO:0071763">
    <property type="term" value="P:nuclear membrane organization"/>
    <property type="evidence" value="ECO:0007669"/>
    <property type="project" value="TreeGrafter"/>
</dbReference>
<feature type="region of interest" description="Disordered" evidence="1">
    <location>
        <begin position="1"/>
        <end position="54"/>
    </location>
</feature>
<feature type="region of interest" description="Disordered" evidence="1">
    <location>
        <begin position="77"/>
        <end position="111"/>
    </location>
</feature>
<evidence type="ECO:0000313" key="3">
    <source>
        <dbReference type="Proteomes" id="UP000322667"/>
    </source>
</evidence>
<dbReference type="EMBL" id="CM017614">
    <property type="protein sequence ID" value="TYI31339.1"/>
    <property type="molecule type" value="Genomic_DNA"/>
</dbReference>
<evidence type="ECO:0000313" key="2">
    <source>
        <dbReference type="EMBL" id="TYI31339.1"/>
    </source>
</evidence>
<feature type="compositionally biased region" description="Basic residues" evidence="1">
    <location>
        <begin position="20"/>
        <end position="30"/>
    </location>
</feature>